<dbReference type="EMBL" id="CP116346">
    <property type="protein sequence ID" value="WIT11536.1"/>
    <property type="molecule type" value="Genomic_DNA"/>
</dbReference>
<evidence type="ECO:0000256" key="4">
    <source>
        <dbReference type="ARBA" id="ARBA00023163"/>
    </source>
</evidence>
<dbReference type="GO" id="GO:0005829">
    <property type="term" value="C:cytosol"/>
    <property type="evidence" value="ECO:0007669"/>
    <property type="project" value="TreeGrafter"/>
</dbReference>
<dbReference type="Pfam" id="PF00126">
    <property type="entry name" value="HTH_1"/>
    <property type="match status" value="1"/>
</dbReference>
<dbReference type="PANTHER" id="PTHR30419:SF30">
    <property type="entry name" value="LYSR FAMILY TRANSCRIPTIONAL REGULATOR"/>
    <property type="match status" value="1"/>
</dbReference>
<dbReference type="PANTHER" id="PTHR30419">
    <property type="entry name" value="HTH-TYPE TRANSCRIPTIONAL REGULATOR YBHD"/>
    <property type="match status" value="1"/>
</dbReference>
<dbReference type="AlphaFoldDB" id="A0AA95NII3"/>
<reference evidence="6" key="1">
    <citation type="submission" date="2023-01" db="EMBL/GenBank/DDBJ databases">
        <title>Whole genome sequence of Paucibacter sp. S2-9 isolated from pond sediment.</title>
        <authorList>
            <person name="Jung J.Y."/>
        </authorList>
    </citation>
    <scope>NUCLEOTIDE SEQUENCE</scope>
    <source>
        <strain evidence="6">S2-9</strain>
    </source>
</reference>
<dbReference type="Gene3D" id="3.40.190.290">
    <property type="match status" value="1"/>
</dbReference>
<dbReference type="Pfam" id="PF03466">
    <property type="entry name" value="LysR_substrate"/>
    <property type="match status" value="1"/>
</dbReference>
<keyword evidence="7" id="KW-1185">Reference proteome</keyword>
<dbReference type="PROSITE" id="PS50931">
    <property type="entry name" value="HTH_LYSR"/>
    <property type="match status" value="1"/>
</dbReference>
<protein>
    <submittedName>
        <fullName evidence="6">LysR family transcriptional regulator</fullName>
    </submittedName>
</protein>
<dbReference type="InterPro" id="IPR050950">
    <property type="entry name" value="HTH-type_LysR_regulators"/>
</dbReference>
<dbReference type="FunFam" id="1.10.10.10:FF:000001">
    <property type="entry name" value="LysR family transcriptional regulator"/>
    <property type="match status" value="1"/>
</dbReference>
<evidence type="ECO:0000256" key="3">
    <source>
        <dbReference type="ARBA" id="ARBA00023125"/>
    </source>
</evidence>
<dbReference type="InterPro" id="IPR005119">
    <property type="entry name" value="LysR_subst-bd"/>
</dbReference>
<dbReference type="SUPFAM" id="SSF46785">
    <property type="entry name" value="Winged helix' DNA-binding domain"/>
    <property type="match status" value="1"/>
</dbReference>
<organism evidence="6 7">
    <name type="scientific">Paucibacter sediminis</name>
    <dbReference type="NCBI Taxonomy" id="3019553"/>
    <lineage>
        <taxon>Bacteria</taxon>
        <taxon>Pseudomonadati</taxon>
        <taxon>Pseudomonadota</taxon>
        <taxon>Betaproteobacteria</taxon>
        <taxon>Burkholderiales</taxon>
        <taxon>Sphaerotilaceae</taxon>
        <taxon>Roseateles</taxon>
    </lineage>
</organism>
<dbReference type="InterPro" id="IPR000847">
    <property type="entry name" value="LysR_HTH_N"/>
</dbReference>
<keyword evidence="3" id="KW-0238">DNA-binding</keyword>
<dbReference type="GO" id="GO:0003677">
    <property type="term" value="F:DNA binding"/>
    <property type="evidence" value="ECO:0007669"/>
    <property type="project" value="UniProtKB-KW"/>
</dbReference>
<evidence type="ECO:0000313" key="7">
    <source>
        <dbReference type="Proteomes" id="UP001177769"/>
    </source>
</evidence>
<dbReference type="KEGG" id="pais:PFX98_22020"/>
<evidence type="ECO:0000313" key="6">
    <source>
        <dbReference type="EMBL" id="WIT11536.1"/>
    </source>
</evidence>
<keyword evidence="4" id="KW-0804">Transcription</keyword>
<proteinExistence type="inferred from homology"/>
<evidence type="ECO:0000256" key="1">
    <source>
        <dbReference type="ARBA" id="ARBA00009437"/>
    </source>
</evidence>
<name>A0AA95NII3_9BURK</name>
<gene>
    <name evidence="6" type="ORF">PFX98_22020</name>
</gene>
<dbReference type="InterPro" id="IPR036390">
    <property type="entry name" value="WH_DNA-bd_sf"/>
</dbReference>
<comment type="similarity">
    <text evidence="1">Belongs to the LysR transcriptional regulatory family.</text>
</comment>
<evidence type="ECO:0000256" key="2">
    <source>
        <dbReference type="ARBA" id="ARBA00023015"/>
    </source>
</evidence>
<keyword evidence="2" id="KW-0805">Transcription regulation</keyword>
<dbReference type="RefSeq" id="WP_285232617.1">
    <property type="nucleotide sequence ID" value="NZ_CP116346.1"/>
</dbReference>
<dbReference type="Proteomes" id="UP001177769">
    <property type="component" value="Chromosome"/>
</dbReference>
<dbReference type="GO" id="GO:0003700">
    <property type="term" value="F:DNA-binding transcription factor activity"/>
    <property type="evidence" value="ECO:0007669"/>
    <property type="project" value="InterPro"/>
</dbReference>
<dbReference type="SUPFAM" id="SSF53850">
    <property type="entry name" value="Periplasmic binding protein-like II"/>
    <property type="match status" value="1"/>
</dbReference>
<evidence type="ECO:0000259" key="5">
    <source>
        <dbReference type="PROSITE" id="PS50931"/>
    </source>
</evidence>
<sequence>MDPRQLQHLIALADCGRFVVAAERVHLSQAAFSRSIQALEAKLGLRLFDRGPRGAQLTPAGKVVVERARQLLFDQHCFKRDLELLREGLLGELNFGAGPVPAATIVPPLLVALQRQQPRVVTRVRSGHADSLLALLHAEQIDFFLADPRMLPADARLQTEALGPIHGGIYCRPTHALARKRELSVAMVLEAGIATVAASPPLREMLRAAFGLGATQALPLKLECDDMTTLARLARDSDTLVLLPHAVAAEFKGLKRLHMGGAAPAMAIAMHAIWLRGRSLSPAAGLALQLARELAQALPGEGGAALSHSRRLTPKP</sequence>
<dbReference type="Gene3D" id="1.10.10.10">
    <property type="entry name" value="Winged helix-like DNA-binding domain superfamily/Winged helix DNA-binding domain"/>
    <property type="match status" value="1"/>
</dbReference>
<dbReference type="CDD" id="cd05466">
    <property type="entry name" value="PBP2_LTTR_substrate"/>
    <property type="match status" value="1"/>
</dbReference>
<dbReference type="PRINTS" id="PR00039">
    <property type="entry name" value="HTHLYSR"/>
</dbReference>
<accession>A0AA95NII3</accession>
<feature type="domain" description="HTH lysR-type" evidence="5">
    <location>
        <begin position="1"/>
        <end position="58"/>
    </location>
</feature>
<dbReference type="InterPro" id="IPR036388">
    <property type="entry name" value="WH-like_DNA-bd_sf"/>
</dbReference>